<gene>
    <name evidence="1" type="ORF">BU25DRAFT_450113</name>
</gene>
<accession>A0ACB6RTH5</accession>
<comment type="caution">
    <text evidence="1">The sequence shown here is derived from an EMBL/GenBank/DDBJ whole genome shotgun (WGS) entry which is preliminary data.</text>
</comment>
<name>A0ACB6RTH5_9PLEO</name>
<evidence type="ECO:0000313" key="2">
    <source>
        <dbReference type="Proteomes" id="UP000799754"/>
    </source>
</evidence>
<proteinExistence type="predicted"/>
<evidence type="ECO:0000313" key="1">
    <source>
        <dbReference type="EMBL" id="KAF2625356.1"/>
    </source>
</evidence>
<keyword evidence="2" id="KW-1185">Reference proteome</keyword>
<protein>
    <submittedName>
        <fullName evidence="1">Uncharacterized protein</fullName>
    </submittedName>
</protein>
<organism evidence="1 2">
    <name type="scientific">Macroventuria anomochaeta</name>
    <dbReference type="NCBI Taxonomy" id="301207"/>
    <lineage>
        <taxon>Eukaryota</taxon>
        <taxon>Fungi</taxon>
        <taxon>Dikarya</taxon>
        <taxon>Ascomycota</taxon>
        <taxon>Pezizomycotina</taxon>
        <taxon>Dothideomycetes</taxon>
        <taxon>Pleosporomycetidae</taxon>
        <taxon>Pleosporales</taxon>
        <taxon>Pleosporineae</taxon>
        <taxon>Didymellaceae</taxon>
        <taxon>Macroventuria</taxon>
    </lineage>
</organism>
<dbReference type="EMBL" id="MU006726">
    <property type="protein sequence ID" value="KAF2625356.1"/>
    <property type="molecule type" value="Genomic_DNA"/>
</dbReference>
<sequence length="129" mass="14121">MNCESSLTAKLYDCIRPRARVRDIERDAVPSTDNDYEDRESSSLSVSRTLSDTTLVNTTQPAASSTSTQPSSTPVPKTQPLPGPTAVHTSSALSTPITITKQDKEANIVQQANKTATSHRSMRRQHRHT</sequence>
<reference evidence="1" key="1">
    <citation type="journal article" date="2020" name="Stud. Mycol.">
        <title>101 Dothideomycetes genomes: a test case for predicting lifestyles and emergence of pathogens.</title>
        <authorList>
            <person name="Haridas S."/>
            <person name="Albert R."/>
            <person name="Binder M."/>
            <person name="Bloem J."/>
            <person name="Labutti K."/>
            <person name="Salamov A."/>
            <person name="Andreopoulos B."/>
            <person name="Baker S."/>
            <person name="Barry K."/>
            <person name="Bills G."/>
            <person name="Bluhm B."/>
            <person name="Cannon C."/>
            <person name="Castanera R."/>
            <person name="Culley D."/>
            <person name="Daum C."/>
            <person name="Ezra D."/>
            <person name="Gonzalez J."/>
            <person name="Henrissat B."/>
            <person name="Kuo A."/>
            <person name="Liang C."/>
            <person name="Lipzen A."/>
            <person name="Lutzoni F."/>
            <person name="Magnuson J."/>
            <person name="Mondo S."/>
            <person name="Nolan M."/>
            <person name="Ohm R."/>
            <person name="Pangilinan J."/>
            <person name="Park H.-J."/>
            <person name="Ramirez L."/>
            <person name="Alfaro M."/>
            <person name="Sun H."/>
            <person name="Tritt A."/>
            <person name="Yoshinaga Y."/>
            <person name="Zwiers L.-H."/>
            <person name="Turgeon B."/>
            <person name="Goodwin S."/>
            <person name="Spatafora J."/>
            <person name="Crous P."/>
            <person name="Grigoriev I."/>
        </authorList>
    </citation>
    <scope>NUCLEOTIDE SEQUENCE</scope>
    <source>
        <strain evidence="1">CBS 525.71</strain>
    </source>
</reference>
<dbReference type="Proteomes" id="UP000799754">
    <property type="component" value="Unassembled WGS sequence"/>
</dbReference>